<protein>
    <submittedName>
        <fullName evidence="1">Uncharacterized protein</fullName>
    </submittedName>
</protein>
<comment type="caution">
    <text evidence="1">The sequence shown here is derived from an EMBL/GenBank/DDBJ whole genome shotgun (WGS) entry which is preliminary data.</text>
</comment>
<dbReference type="AlphaFoldDB" id="A0A5B7GM24"/>
<gene>
    <name evidence="1" type="ORF">E2C01_052063</name>
</gene>
<accession>A0A5B7GM24</accession>
<dbReference type="Proteomes" id="UP000324222">
    <property type="component" value="Unassembled WGS sequence"/>
</dbReference>
<organism evidence="1 2">
    <name type="scientific">Portunus trituberculatus</name>
    <name type="common">Swimming crab</name>
    <name type="synonym">Neptunus trituberculatus</name>
    <dbReference type="NCBI Taxonomy" id="210409"/>
    <lineage>
        <taxon>Eukaryota</taxon>
        <taxon>Metazoa</taxon>
        <taxon>Ecdysozoa</taxon>
        <taxon>Arthropoda</taxon>
        <taxon>Crustacea</taxon>
        <taxon>Multicrustacea</taxon>
        <taxon>Malacostraca</taxon>
        <taxon>Eumalacostraca</taxon>
        <taxon>Eucarida</taxon>
        <taxon>Decapoda</taxon>
        <taxon>Pleocyemata</taxon>
        <taxon>Brachyura</taxon>
        <taxon>Eubrachyura</taxon>
        <taxon>Portunoidea</taxon>
        <taxon>Portunidae</taxon>
        <taxon>Portuninae</taxon>
        <taxon>Portunus</taxon>
    </lineage>
</organism>
<name>A0A5B7GM24_PORTR</name>
<reference evidence="1 2" key="1">
    <citation type="submission" date="2019-05" db="EMBL/GenBank/DDBJ databases">
        <title>Another draft genome of Portunus trituberculatus and its Hox gene families provides insights of decapod evolution.</title>
        <authorList>
            <person name="Jeong J.-H."/>
            <person name="Song I."/>
            <person name="Kim S."/>
            <person name="Choi T."/>
            <person name="Kim D."/>
            <person name="Ryu S."/>
            <person name="Kim W."/>
        </authorList>
    </citation>
    <scope>NUCLEOTIDE SEQUENCE [LARGE SCALE GENOMIC DNA]</scope>
    <source>
        <tissue evidence="1">Muscle</tissue>
    </source>
</reference>
<proteinExistence type="predicted"/>
<sequence length="93" mass="10527">MVVRPSTTHNLPPAGCRHARVNTPSCTVTVEAWVPVQGNKILKSKIGSLVKSNKAIRKKTHTLKCQFPKDYRKNSQLTEGRRLEPFLLKEFKS</sequence>
<evidence type="ECO:0000313" key="1">
    <source>
        <dbReference type="EMBL" id="MPC58068.1"/>
    </source>
</evidence>
<dbReference type="EMBL" id="VSRR010015344">
    <property type="protein sequence ID" value="MPC58068.1"/>
    <property type="molecule type" value="Genomic_DNA"/>
</dbReference>
<evidence type="ECO:0000313" key="2">
    <source>
        <dbReference type="Proteomes" id="UP000324222"/>
    </source>
</evidence>
<keyword evidence="2" id="KW-1185">Reference proteome</keyword>